<evidence type="ECO:0000259" key="5">
    <source>
        <dbReference type="PROSITE" id="PS51891"/>
    </source>
</evidence>
<gene>
    <name evidence="6" type="ORF">MYCIT1_LOCUS10520</name>
</gene>
<comment type="similarity">
    <text evidence="1">Belongs to the Gfa family.</text>
</comment>
<accession>A0AAD2JY56</accession>
<organism evidence="6 7">
    <name type="scientific">Mycena citricolor</name>
    <dbReference type="NCBI Taxonomy" id="2018698"/>
    <lineage>
        <taxon>Eukaryota</taxon>
        <taxon>Fungi</taxon>
        <taxon>Dikarya</taxon>
        <taxon>Basidiomycota</taxon>
        <taxon>Agaricomycotina</taxon>
        <taxon>Agaricomycetes</taxon>
        <taxon>Agaricomycetidae</taxon>
        <taxon>Agaricales</taxon>
        <taxon>Marasmiineae</taxon>
        <taxon>Mycenaceae</taxon>
        <taxon>Mycena</taxon>
    </lineage>
</organism>
<dbReference type="SUPFAM" id="SSF51316">
    <property type="entry name" value="Mss4-like"/>
    <property type="match status" value="1"/>
</dbReference>
<keyword evidence="4" id="KW-0456">Lyase</keyword>
<evidence type="ECO:0000256" key="1">
    <source>
        <dbReference type="ARBA" id="ARBA00005495"/>
    </source>
</evidence>
<evidence type="ECO:0000256" key="4">
    <source>
        <dbReference type="ARBA" id="ARBA00023239"/>
    </source>
</evidence>
<feature type="domain" description="CENP-V/GFA" evidence="5">
    <location>
        <begin position="5"/>
        <end position="111"/>
    </location>
</feature>
<evidence type="ECO:0000256" key="2">
    <source>
        <dbReference type="ARBA" id="ARBA00022723"/>
    </source>
</evidence>
<protein>
    <recommendedName>
        <fullName evidence="5">CENP-V/GFA domain-containing protein</fullName>
    </recommendedName>
</protein>
<dbReference type="GO" id="GO:0016846">
    <property type="term" value="F:carbon-sulfur lyase activity"/>
    <property type="evidence" value="ECO:0007669"/>
    <property type="project" value="InterPro"/>
</dbReference>
<evidence type="ECO:0000256" key="3">
    <source>
        <dbReference type="ARBA" id="ARBA00022833"/>
    </source>
</evidence>
<dbReference type="InterPro" id="IPR011057">
    <property type="entry name" value="Mss4-like_sf"/>
</dbReference>
<dbReference type="Pfam" id="PF04828">
    <property type="entry name" value="GFA"/>
    <property type="match status" value="1"/>
</dbReference>
<dbReference type="GO" id="GO:0046872">
    <property type="term" value="F:metal ion binding"/>
    <property type="evidence" value="ECO:0007669"/>
    <property type="project" value="UniProtKB-KW"/>
</dbReference>
<dbReference type="PROSITE" id="PS51891">
    <property type="entry name" value="CENP_V_GFA"/>
    <property type="match status" value="1"/>
</dbReference>
<dbReference type="Proteomes" id="UP001295794">
    <property type="component" value="Unassembled WGS sequence"/>
</dbReference>
<evidence type="ECO:0000313" key="7">
    <source>
        <dbReference type="Proteomes" id="UP001295794"/>
    </source>
</evidence>
<proteinExistence type="inferred from homology"/>
<dbReference type="AlphaFoldDB" id="A0AAD2JY56"/>
<comment type="caution">
    <text evidence="6">The sequence shown here is derived from an EMBL/GenBank/DDBJ whole genome shotgun (WGS) entry which is preliminary data.</text>
</comment>
<keyword evidence="7" id="KW-1185">Reference proteome</keyword>
<reference evidence="6" key="1">
    <citation type="submission" date="2023-11" db="EMBL/GenBank/DDBJ databases">
        <authorList>
            <person name="De Vega J J."/>
            <person name="De Vega J J."/>
        </authorList>
    </citation>
    <scope>NUCLEOTIDE SEQUENCE</scope>
</reference>
<dbReference type="InterPro" id="IPR006913">
    <property type="entry name" value="CENP-V/GFA"/>
</dbReference>
<dbReference type="PANTHER" id="PTHR33337">
    <property type="entry name" value="GFA DOMAIN-CONTAINING PROTEIN"/>
    <property type="match status" value="1"/>
</dbReference>
<dbReference type="PANTHER" id="PTHR33337:SF39">
    <property type="entry name" value="DUF636 DOMAIN PROTEIN (AFU_ORTHOLOGUE AFUA_6G11530)"/>
    <property type="match status" value="1"/>
</dbReference>
<keyword evidence="3" id="KW-0862">Zinc</keyword>
<evidence type="ECO:0000313" key="6">
    <source>
        <dbReference type="EMBL" id="CAK5267746.1"/>
    </source>
</evidence>
<keyword evidence="2" id="KW-0479">Metal-binding</keyword>
<name>A0AAD2JY56_9AGAR</name>
<dbReference type="Gene3D" id="3.90.1590.10">
    <property type="entry name" value="glutathione-dependent formaldehyde- activating enzyme (gfa)"/>
    <property type="match status" value="1"/>
</dbReference>
<dbReference type="EMBL" id="CAVNYO010000132">
    <property type="protein sequence ID" value="CAK5267746.1"/>
    <property type="molecule type" value="Genomic_DNA"/>
</dbReference>
<sequence length="140" mass="15493">MATIRQGSCLCKRVRFTVQGDPFSYMVCHCPNCKKSAGSAFMTNAFFAPDKISVTEGEGLVKQYHDSDTTSGQTLIRSFCSNCGSSLFLSPTKADWKSVCPSAVDGGRDWVPRRENRTDAKFGWVQQLHTEPKRKSGSKL</sequence>